<feature type="region of interest" description="Disordered" evidence="1">
    <location>
        <begin position="187"/>
        <end position="251"/>
    </location>
</feature>
<protein>
    <submittedName>
        <fullName evidence="2">Uncharacterized protein</fullName>
    </submittedName>
</protein>
<sequence>MGNYLPKSGQSLESCSISDFQRALQCMGGSHYHETYSPLLLVLSTKKMEGELEALLQGALKRPALFADLFQRIGIDNALHRMILENQLRTHHQAMLDNNNNNMSHADDDNTPQDLVDIMAAIGAEWNDASTFTIYSQAVQEHCLTVGCLGKIRKLEQWTVVFEGLGCRNILHQNVLYNRIMDVANERNPKRNNKKRKLPPPVVAEQDDTPATIMNSMQPKSSPKRSLTRSCLGMKQSSTRGKKHASWATVQ</sequence>
<proteinExistence type="predicted"/>
<accession>A0A9N8EN22</accession>
<organism evidence="2 3">
    <name type="scientific">Seminavis robusta</name>
    <dbReference type="NCBI Taxonomy" id="568900"/>
    <lineage>
        <taxon>Eukaryota</taxon>
        <taxon>Sar</taxon>
        <taxon>Stramenopiles</taxon>
        <taxon>Ochrophyta</taxon>
        <taxon>Bacillariophyta</taxon>
        <taxon>Bacillariophyceae</taxon>
        <taxon>Bacillariophycidae</taxon>
        <taxon>Naviculales</taxon>
        <taxon>Naviculaceae</taxon>
        <taxon>Seminavis</taxon>
    </lineage>
</organism>
<evidence type="ECO:0000256" key="1">
    <source>
        <dbReference type="SAM" id="MobiDB-lite"/>
    </source>
</evidence>
<keyword evidence="3" id="KW-1185">Reference proteome</keyword>
<feature type="compositionally biased region" description="Polar residues" evidence="1">
    <location>
        <begin position="212"/>
        <end position="221"/>
    </location>
</feature>
<gene>
    <name evidence="2" type="ORF">SEMRO_1504_G278130.1</name>
</gene>
<dbReference type="EMBL" id="CAICTM010001502">
    <property type="protein sequence ID" value="CAB9524181.1"/>
    <property type="molecule type" value="Genomic_DNA"/>
</dbReference>
<name>A0A9N8EN22_9STRA</name>
<dbReference type="AlphaFoldDB" id="A0A9N8EN22"/>
<reference evidence="2" key="1">
    <citation type="submission" date="2020-06" db="EMBL/GenBank/DDBJ databases">
        <authorList>
            <consortium name="Plant Systems Biology data submission"/>
        </authorList>
    </citation>
    <scope>NUCLEOTIDE SEQUENCE</scope>
    <source>
        <strain evidence="2">D6</strain>
    </source>
</reference>
<comment type="caution">
    <text evidence="2">The sequence shown here is derived from an EMBL/GenBank/DDBJ whole genome shotgun (WGS) entry which is preliminary data.</text>
</comment>
<evidence type="ECO:0000313" key="2">
    <source>
        <dbReference type="EMBL" id="CAB9524181.1"/>
    </source>
</evidence>
<feature type="compositionally biased region" description="Polar residues" evidence="1">
    <location>
        <begin position="228"/>
        <end position="239"/>
    </location>
</feature>
<dbReference type="Proteomes" id="UP001153069">
    <property type="component" value="Unassembled WGS sequence"/>
</dbReference>
<evidence type="ECO:0000313" key="3">
    <source>
        <dbReference type="Proteomes" id="UP001153069"/>
    </source>
</evidence>